<organism evidence="1 2">
    <name type="scientific">Panagrolaimus sp. JU765</name>
    <dbReference type="NCBI Taxonomy" id="591449"/>
    <lineage>
        <taxon>Eukaryota</taxon>
        <taxon>Metazoa</taxon>
        <taxon>Ecdysozoa</taxon>
        <taxon>Nematoda</taxon>
        <taxon>Chromadorea</taxon>
        <taxon>Rhabditida</taxon>
        <taxon>Tylenchina</taxon>
        <taxon>Panagrolaimomorpha</taxon>
        <taxon>Panagrolaimoidea</taxon>
        <taxon>Panagrolaimidae</taxon>
        <taxon>Panagrolaimus</taxon>
    </lineage>
</organism>
<proteinExistence type="predicted"/>
<sequence length="203" mass="22492">TGKPKPEVKWFKDGQEIFADGTRLSTRVDNDGTFNLIIKDAKLSDAGQYSAKIINKAGTTESKAELEVVEDLEPPEFVQKLKSLELTEGQNAELVIVVTGKPEPKIEWFKNGQPIQIDGKQIIEKIETNGKRILILNDTKMDDTGNYSAKATNKAGTSETKAKVYVGEYIEAPKFTEKLKDLTINETETAIFECTVVGKPKPE</sequence>
<reference evidence="2" key="1">
    <citation type="submission" date="2022-11" db="UniProtKB">
        <authorList>
            <consortium name="WormBaseParasite"/>
        </authorList>
    </citation>
    <scope>IDENTIFICATION</scope>
</reference>
<dbReference type="WBParaSite" id="JU765_v2.g13591.t1">
    <property type="protein sequence ID" value="JU765_v2.g13591.t1"/>
    <property type="gene ID" value="JU765_v2.g13591"/>
</dbReference>
<dbReference type="Proteomes" id="UP000887576">
    <property type="component" value="Unplaced"/>
</dbReference>
<name>A0AC34Q7H5_9BILA</name>
<evidence type="ECO:0000313" key="1">
    <source>
        <dbReference type="Proteomes" id="UP000887576"/>
    </source>
</evidence>
<protein>
    <submittedName>
        <fullName evidence="2">Ig-like domain-containing protein</fullName>
    </submittedName>
</protein>
<evidence type="ECO:0000313" key="2">
    <source>
        <dbReference type="WBParaSite" id="JU765_v2.g13591.t1"/>
    </source>
</evidence>
<accession>A0AC34Q7H5</accession>